<dbReference type="KEGG" id="aob:I6H46_02130"/>
<dbReference type="RefSeq" id="WP_200226054.1">
    <property type="nucleotide sequence ID" value="NZ_CP067016.1"/>
</dbReference>
<name>A0A7T7ZVV4_9FIRM</name>
<evidence type="ECO:0000313" key="2">
    <source>
        <dbReference type="Proteomes" id="UP000595871"/>
    </source>
</evidence>
<proteinExistence type="predicted"/>
<accession>A0A7T7ZVV4</accession>
<protein>
    <submittedName>
        <fullName evidence="1">Uncharacterized protein</fullName>
    </submittedName>
</protein>
<dbReference type="InterPro" id="IPR029465">
    <property type="entry name" value="ATPgrasp_TupA"/>
</dbReference>
<evidence type="ECO:0000313" key="1">
    <source>
        <dbReference type="EMBL" id="QQN56439.1"/>
    </source>
</evidence>
<reference evidence="1 2" key="1">
    <citation type="submission" date="2020-12" db="EMBL/GenBank/DDBJ databases">
        <title>FDA dAtabase for Regulatory Grade micrObial Sequences (FDA-ARGOS): Supporting development and validation of Infectious Disease Dx tests.</title>
        <authorList>
            <person name="Sproer C."/>
            <person name="Gronow S."/>
            <person name="Severitt S."/>
            <person name="Schroder I."/>
            <person name="Tallon L."/>
            <person name="Sadzewicz L."/>
            <person name="Zhao X."/>
            <person name="Boylan J."/>
            <person name="Ott S."/>
            <person name="Bowen H."/>
            <person name="Vavikolanu K."/>
            <person name="Mehta A."/>
            <person name="Aluvathingal J."/>
            <person name="Nadendla S."/>
            <person name="Lowell S."/>
            <person name="Myers T."/>
            <person name="Yan Y."/>
            <person name="Sichtig H."/>
        </authorList>
    </citation>
    <scope>NUCLEOTIDE SEQUENCE [LARGE SCALE GENOMIC DNA]</scope>
    <source>
        <strain evidence="1 2">FDAARGOS_989</strain>
    </source>
</reference>
<organism evidence="1 2">
    <name type="scientific">Anaerococcus obesiensis</name>
    <dbReference type="NCBI Taxonomy" id="1287640"/>
    <lineage>
        <taxon>Bacteria</taxon>
        <taxon>Bacillati</taxon>
        <taxon>Bacillota</taxon>
        <taxon>Tissierellia</taxon>
        <taxon>Tissierellales</taxon>
        <taxon>Peptoniphilaceae</taxon>
        <taxon>Anaerococcus</taxon>
    </lineage>
</organism>
<sequence length="150" mass="17597">MALQNVSRKIICEKYMTDETGKNLRDYKFYCFDGKPKIVGIYQDRNSDKETTGDFFDMNFEWVDLRFGMPNALNKPQKPQKFQEMIKIAEILSEGMPEVRVDLYISNNKIYFGELTFFDGGGFDKIEPLEWDYKLGSWIKLPKKMLSNGD</sequence>
<gene>
    <name evidence="1" type="ORF">I6H46_02130</name>
</gene>
<keyword evidence="2" id="KW-1185">Reference proteome</keyword>
<dbReference type="Proteomes" id="UP000595871">
    <property type="component" value="Chromosome"/>
</dbReference>
<dbReference type="Pfam" id="PF14305">
    <property type="entry name" value="ATPgrasp_TupA"/>
    <property type="match status" value="1"/>
</dbReference>
<dbReference type="AlphaFoldDB" id="A0A7T7ZVV4"/>
<dbReference type="EMBL" id="CP067016">
    <property type="protein sequence ID" value="QQN56439.1"/>
    <property type="molecule type" value="Genomic_DNA"/>
</dbReference>